<keyword evidence="3" id="KW-1185">Reference proteome</keyword>
<protein>
    <submittedName>
        <fullName evidence="4">Inheritance of peroxisomes protein 1</fullName>
    </submittedName>
</protein>
<evidence type="ECO:0000256" key="1">
    <source>
        <dbReference type="SAM" id="MobiDB-lite"/>
    </source>
</evidence>
<proteinExistence type="predicted"/>
<reference evidence="4" key="1">
    <citation type="submission" date="2022-11" db="UniProtKB">
        <authorList>
            <consortium name="WormBaseParasite"/>
        </authorList>
    </citation>
    <scope>IDENTIFICATION</scope>
</reference>
<evidence type="ECO:0000313" key="3">
    <source>
        <dbReference type="Proteomes" id="UP000887540"/>
    </source>
</evidence>
<dbReference type="WBParaSite" id="ACRNAN_scaffold4612.g13140.t1">
    <property type="protein sequence ID" value="ACRNAN_scaffold4612.g13140.t1"/>
    <property type="gene ID" value="ACRNAN_scaffold4612.g13140"/>
</dbReference>
<feature type="region of interest" description="Disordered" evidence="1">
    <location>
        <begin position="1"/>
        <end position="20"/>
    </location>
</feature>
<dbReference type="GO" id="GO:0005886">
    <property type="term" value="C:plasma membrane"/>
    <property type="evidence" value="ECO:0007669"/>
    <property type="project" value="TreeGrafter"/>
</dbReference>
<dbReference type="GO" id="GO:0051301">
    <property type="term" value="P:cell division"/>
    <property type="evidence" value="ECO:0007669"/>
    <property type="project" value="TreeGrafter"/>
</dbReference>
<dbReference type="Proteomes" id="UP000887540">
    <property type="component" value="Unplaced"/>
</dbReference>
<dbReference type="PANTHER" id="PTHR21068">
    <property type="entry name" value="SPARTIN"/>
    <property type="match status" value="1"/>
</dbReference>
<name>A0A914DYM3_9BILA</name>
<feature type="region of interest" description="Disordered" evidence="1">
    <location>
        <begin position="376"/>
        <end position="395"/>
    </location>
</feature>
<feature type="domain" description="Senescence" evidence="2">
    <location>
        <begin position="182"/>
        <end position="362"/>
    </location>
</feature>
<dbReference type="PANTHER" id="PTHR21068:SF43">
    <property type="entry name" value="SPARTIN"/>
    <property type="match status" value="1"/>
</dbReference>
<feature type="compositionally biased region" description="Basic and acidic residues" evidence="1">
    <location>
        <begin position="1"/>
        <end position="11"/>
    </location>
</feature>
<dbReference type="AlphaFoldDB" id="A0A914DYM3"/>
<sequence length="395" mass="43284">MRAKVETRLMEMKSQQTTSDRRTISEMRHQIESTENTDAEILFSIPDGVQLVVIRGEETAAPTPPTALEIFLIHYKDEKSKDHLKSSNQPKVFIKVGPWAYPLIQGQTPVLQNEYGIFVVPNPIPEDPNMCVGIILPRDQPKMEKEFVEVLKKFTEVRTSDLARKSLSVEEQARLSSRIANFLIKSGQTIALHVERGAVKTSEYIAEKGGAYRNGLQPGQEPANISPVVQHGVYYLHKGSKGLAKVTQYLLDKIGNIGVAVGTKVANSVASGDGNGRSVLRSTFTVAGGGIAAASTVWIALEDSSKILFKSLANETVETTRIRYGDQAAETSRQALYASGHATLAGMRLYDLGPRSIAGRVARKAGIEFVREASGHNKEQLKQEKSEDKAIKGKK</sequence>
<accession>A0A914DYM3</accession>
<dbReference type="InterPro" id="IPR045036">
    <property type="entry name" value="Spartin-like"/>
</dbReference>
<organism evidence="3 4">
    <name type="scientific">Acrobeloides nanus</name>
    <dbReference type="NCBI Taxonomy" id="290746"/>
    <lineage>
        <taxon>Eukaryota</taxon>
        <taxon>Metazoa</taxon>
        <taxon>Ecdysozoa</taxon>
        <taxon>Nematoda</taxon>
        <taxon>Chromadorea</taxon>
        <taxon>Rhabditida</taxon>
        <taxon>Tylenchina</taxon>
        <taxon>Cephalobomorpha</taxon>
        <taxon>Cephaloboidea</taxon>
        <taxon>Cephalobidae</taxon>
        <taxon>Acrobeloides</taxon>
    </lineage>
</organism>
<evidence type="ECO:0000259" key="2">
    <source>
        <dbReference type="Pfam" id="PF06911"/>
    </source>
</evidence>
<dbReference type="InterPro" id="IPR009686">
    <property type="entry name" value="Senescence/spartin_C"/>
</dbReference>
<evidence type="ECO:0000313" key="4">
    <source>
        <dbReference type="WBParaSite" id="ACRNAN_scaffold4612.g13140.t1"/>
    </source>
</evidence>
<dbReference type="GO" id="GO:0030514">
    <property type="term" value="P:negative regulation of BMP signaling pathway"/>
    <property type="evidence" value="ECO:0007669"/>
    <property type="project" value="TreeGrafter"/>
</dbReference>
<dbReference type="Pfam" id="PF06911">
    <property type="entry name" value="Senescence"/>
    <property type="match status" value="1"/>
</dbReference>